<dbReference type="EMBL" id="UINC01172436">
    <property type="protein sequence ID" value="SVD77512.1"/>
    <property type="molecule type" value="Genomic_DNA"/>
</dbReference>
<dbReference type="AlphaFoldDB" id="A0A382Y2D8"/>
<keyword evidence="1" id="KW-0812">Transmembrane</keyword>
<proteinExistence type="predicted"/>
<protein>
    <submittedName>
        <fullName evidence="2">Uncharacterized protein</fullName>
    </submittedName>
</protein>
<reference evidence="2" key="1">
    <citation type="submission" date="2018-05" db="EMBL/GenBank/DDBJ databases">
        <authorList>
            <person name="Lanie J.A."/>
            <person name="Ng W.-L."/>
            <person name="Kazmierczak K.M."/>
            <person name="Andrzejewski T.M."/>
            <person name="Davidsen T.M."/>
            <person name="Wayne K.J."/>
            <person name="Tettelin H."/>
            <person name="Glass J.I."/>
            <person name="Rusch D."/>
            <person name="Podicherti R."/>
            <person name="Tsui H.-C.T."/>
            <person name="Winkler M.E."/>
        </authorList>
    </citation>
    <scope>NUCLEOTIDE SEQUENCE</scope>
</reference>
<evidence type="ECO:0000313" key="2">
    <source>
        <dbReference type="EMBL" id="SVD77512.1"/>
    </source>
</evidence>
<name>A0A382Y2D8_9ZZZZ</name>
<accession>A0A382Y2D8</accession>
<keyword evidence="1" id="KW-1133">Transmembrane helix</keyword>
<keyword evidence="1" id="KW-0472">Membrane</keyword>
<dbReference type="PROSITE" id="PS50005">
    <property type="entry name" value="TPR"/>
    <property type="match status" value="1"/>
</dbReference>
<dbReference type="SMART" id="SM00028">
    <property type="entry name" value="TPR"/>
    <property type="match status" value="2"/>
</dbReference>
<gene>
    <name evidence="2" type="ORF">METZ01_LOCUS430366</name>
</gene>
<dbReference type="InterPro" id="IPR019734">
    <property type="entry name" value="TPR_rpt"/>
</dbReference>
<evidence type="ECO:0000256" key="1">
    <source>
        <dbReference type="SAM" id="Phobius"/>
    </source>
</evidence>
<dbReference type="Pfam" id="PF00515">
    <property type="entry name" value="TPR_1"/>
    <property type="match status" value="1"/>
</dbReference>
<feature type="transmembrane region" description="Helical" evidence="1">
    <location>
        <begin position="139"/>
        <end position="161"/>
    </location>
</feature>
<dbReference type="InterPro" id="IPR011990">
    <property type="entry name" value="TPR-like_helical_dom_sf"/>
</dbReference>
<dbReference type="Gene3D" id="1.25.40.10">
    <property type="entry name" value="Tetratricopeptide repeat domain"/>
    <property type="match status" value="1"/>
</dbReference>
<feature type="non-terminal residue" evidence="2">
    <location>
        <position position="203"/>
    </location>
</feature>
<feature type="transmembrane region" description="Helical" evidence="1">
    <location>
        <begin position="111"/>
        <end position="133"/>
    </location>
</feature>
<organism evidence="2">
    <name type="scientific">marine metagenome</name>
    <dbReference type="NCBI Taxonomy" id="408172"/>
    <lineage>
        <taxon>unclassified sequences</taxon>
        <taxon>metagenomes</taxon>
        <taxon>ecological metagenomes</taxon>
    </lineage>
</organism>
<dbReference type="SUPFAM" id="SSF48452">
    <property type="entry name" value="TPR-like"/>
    <property type="match status" value="1"/>
</dbReference>
<sequence length="203" mass="22289">MTMACLANGEESKHLFHVALQAEAKGNFDEAISFYEEAAAQAHTANLHGNLANLHFKVGNHGKAILHYRKALLLSPNNRELKANLARVREIGEIPATVQSMDGSYFAPNTIGTWCWSTATLFWVGLFASLFLLRSLLSFYLRIAVAIGWLTLVALGIYASWRTDENTQRLLQEAIAVAPMGTIGETPTTIPLQRYAGNANEAN</sequence>